<comment type="catalytic activity">
    <reaction evidence="5">
        <text>Preferential cleavage: Arg-|-Xaa, Lys-|-Xaa.</text>
        <dbReference type="EC" id="3.4.21.4"/>
    </reaction>
</comment>
<dbReference type="GO" id="GO:0006508">
    <property type="term" value="P:proteolysis"/>
    <property type="evidence" value="ECO:0007669"/>
    <property type="project" value="UniProtKB-KW"/>
</dbReference>
<name>A0A498NGX1_LABRO</name>
<evidence type="ECO:0000256" key="8">
    <source>
        <dbReference type="SAM" id="SignalP"/>
    </source>
</evidence>
<dbReference type="InterPro" id="IPR013783">
    <property type="entry name" value="Ig-like_fold"/>
</dbReference>
<dbReference type="AlphaFoldDB" id="A0A498NGX1"/>
<dbReference type="SMART" id="SM00020">
    <property type="entry name" value="Tryp_SPc"/>
    <property type="match status" value="1"/>
</dbReference>
<keyword evidence="10" id="KW-0378">Hydrolase</keyword>
<dbReference type="SUPFAM" id="SSF50494">
    <property type="entry name" value="Trypsin-like serine proteases"/>
    <property type="match status" value="1"/>
</dbReference>
<protein>
    <submittedName>
        <fullName evidence="10">Mast cell protease 1A-like protein</fullName>
    </submittedName>
</protein>
<evidence type="ECO:0000256" key="1">
    <source>
        <dbReference type="ARBA" id="ARBA00004239"/>
    </source>
</evidence>
<comment type="subcellular location">
    <subcellularLocation>
        <location evidence="1">Secreted</location>
        <location evidence="1">Extracellular space</location>
    </subcellularLocation>
</comment>
<dbReference type="Pfam" id="PF00089">
    <property type="entry name" value="Trypsin"/>
    <property type="match status" value="1"/>
</dbReference>
<dbReference type="PANTHER" id="PTHR24559">
    <property type="entry name" value="TRANSPOSON TY3-I GAG-POL POLYPROTEIN"/>
    <property type="match status" value="1"/>
</dbReference>
<feature type="domain" description="Peptidase S1" evidence="9">
    <location>
        <begin position="575"/>
        <end position="748"/>
    </location>
</feature>
<keyword evidence="3" id="KW-0865">Zymogen</keyword>
<evidence type="ECO:0000256" key="2">
    <source>
        <dbReference type="ARBA" id="ARBA00010879"/>
    </source>
</evidence>
<evidence type="ECO:0000256" key="4">
    <source>
        <dbReference type="ARBA" id="ARBA00023157"/>
    </source>
</evidence>
<keyword evidence="8" id="KW-0732">Signal</keyword>
<dbReference type="InterPro" id="IPR000477">
    <property type="entry name" value="RT_dom"/>
</dbReference>
<proteinExistence type="inferred from homology"/>
<feature type="signal peptide" evidence="8">
    <location>
        <begin position="1"/>
        <end position="18"/>
    </location>
</feature>
<evidence type="ECO:0000256" key="3">
    <source>
        <dbReference type="ARBA" id="ARBA00023145"/>
    </source>
</evidence>
<dbReference type="CDD" id="cd00190">
    <property type="entry name" value="Tryp_SPc"/>
    <property type="match status" value="1"/>
</dbReference>
<dbReference type="SUPFAM" id="SSF56672">
    <property type="entry name" value="DNA/RNA polymerases"/>
    <property type="match status" value="1"/>
</dbReference>
<dbReference type="InterPro" id="IPR018114">
    <property type="entry name" value="TRYPSIN_HIS"/>
</dbReference>
<dbReference type="PANTHER" id="PTHR24559:SF455">
    <property type="entry name" value="RIBONUCLEASE H"/>
    <property type="match status" value="1"/>
</dbReference>
<organism evidence="10 11">
    <name type="scientific">Labeo rohita</name>
    <name type="common">Indian major carp</name>
    <name type="synonym">Cyprinus rohita</name>
    <dbReference type="NCBI Taxonomy" id="84645"/>
    <lineage>
        <taxon>Eukaryota</taxon>
        <taxon>Metazoa</taxon>
        <taxon>Chordata</taxon>
        <taxon>Craniata</taxon>
        <taxon>Vertebrata</taxon>
        <taxon>Euteleostomi</taxon>
        <taxon>Actinopterygii</taxon>
        <taxon>Neopterygii</taxon>
        <taxon>Teleostei</taxon>
        <taxon>Ostariophysi</taxon>
        <taxon>Cypriniformes</taxon>
        <taxon>Cyprinidae</taxon>
        <taxon>Labeoninae</taxon>
        <taxon>Labeonini</taxon>
        <taxon>Labeo</taxon>
    </lineage>
</organism>
<keyword evidence="7" id="KW-0472">Membrane</keyword>
<keyword evidence="7" id="KW-0812">Transmembrane</keyword>
<evidence type="ECO:0000256" key="5">
    <source>
        <dbReference type="ARBA" id="ARBA00036320"/>
    </source>
</evidence>
<accession>A0A498NGX1</accession>
<dbReference type="CDD" id="cd01647">
    <property type="entry name" value="RT_LTR"/>
    <property type="match status" value="1"/>
</dbReference>
<evidence type="ECO:0000256" key="7">
    <source>
        <dbReference type="SAM" id="Phobius"/>
    </source>
</evidence>
<gene>
    <name evidence="10" type="ORF">ROHU_017304</name>
</gene>
<dbReference type="Gene3D" id="3.30.70.270">
    <property type="match status" value="1"/>
</dbReference>
<dbReference type="GO" id="GO:0005576">
    <property type="term" value="C:extracellular region"/>
    <property type="evidence" value="ECO:0007669"/>
    <property type="project" value="UniProtKB-SubCell"/>
</dbReference>
<dbReference type="GO" id="GO:0004252">
    <property type="term" value="F:serine-type endopeptidase activity"/>
    <property type="evidence" value="ECO:0007669"/>
    <property type="project" value="UniProtKB-EC"/>
</dbReference>
<dbReference type="InterPro" id="IPR043502">
    <property type="entry name" value="DNA/RNA_pol_sf"/>
</dbReference>
<feature type="chain" id="PRO_5019785152" evidence="8">
    <location>
        <begin position="19"/>
        <end position="748"/>
    </location>
</feature>
<dbReference type="FunFam" id="2.40.10.10:FF:000005">
    <property type="entry name" value="Serine protease 37"/>
    <property type="match status" value="1"/>
</dbReference>
<dbReference type="InterPro" id="IPR043128">
    <property type="entry name" value="Rev_trsase/Diguanyl_cyclase"/>
</dbReference>
<evidence type="ECO:0000313" key="11">
    <source>
        <dbReference type="Proteomes" id="UP000290572"/>
    </source>
</evidence>
<evidence type="ECO:0000256" key="6">
    <source>
        <dbReference type="SAM" id="MobiDB-lite"/>
    </source>
</evidence>
<evidence type="ECO:0000259" key="9">
    <source>
        <dbReference type="PROSITE" id="PS50240"/>
    </source>
</evidence>
<reference evidence="10 11" key="1">
    <citation type="submission" date="2018-03" db="EMBL/GenBank/DDBJ databases">
        <title>Draft genome sequence of Rohu Carp (Labeo rohita).</title>
        <authorList>
            <person name="Das P."/>
            <person name="Kushwaha B."/>
            <person name="Joshi C.G."/>
            <person name="Kumar D."/>
            <person name="Nagpure N.S."/>
            <person name="Sahoo L."/>
            <person name="Das S.P."/>
            <person name="Bit A."/>
            <person name="Patnaik S."/>
            <person name="Meher P.K."/>
            <person name="Jayasankar P."/>
            <person name="Koringa P.G."/>
            <person name="Patel N.V."/>
            <person name="Hinsu A.T."/>
            <person name="Kumar R."/>
            <person name="Pandey M."/>
            <person name="Agarwal S."/>
            <person name="Srivastava S."/>
            <person name="Singh M."/>
            <person name="Iquebal M.A."/>
            <person name="Jaiswal S."/>
            <person name="Angadi U.B."/>
            <person name="Kumar N."/>
            <person name="Raza M."/>
            <person name="Shah T.M."/>
            <person name="Rai A."/>
            <person name="Jena J.K."/>
        </authorList>
    </citation>
    <scope>NUCLEOTIDE SEQUENCE [LARGE SCALE GENOMIC DNA]</scope>
    <source>
        <strain evidence="10">DASCIFA01</strain>
        <tissue evidence="10">Testis</tissue>
    </source>
</reference>
<keyword evidence="10" id="KW-0645">Protease</keyword>
<sequence length="748" mass="82446">MKIIWIFTLLMNPGVVSSSSWTGYSRGEASHSCTYDGYAANEKFSLLDDTRAARFTVTIRDLSEKDSGIYYFGTDISATPDSYCEVNLNVITAKALAYAVILGLDFIFFSGLQINVADQKYSFKSNPNEDYPFQPGNASVPVIPTRHQKEKIENESASLSLLSSVPPPKLVVFQSPSNLDEQILIDTAVNAAHLPLEDKQQLQPILESNPQVCTLHTGRTHLLQHHIYTTQQVPIKQRPIGTTPAKQAVIKEQLEEMLSAGIVEPSHSGWASPVVLVPKKDGSLRFCVDYRKVNAITENDAYPLPNITEILESLSGASIFSTIDLNSGYWQVSHTGCDYENIEDTQKQLPTNPSDSSNTVYATAQLPTNPSDSPNCVYSTVHKATGDSQVVITSADDLNYTMVNFQKKADCPDSVSLRNNQDYSVVSSSSWTGYSRGEASHSCTYDGYAANEKFSLLDDTRAARFTVTIRDLTEKDSDIYYFGIDMYGMDSYCEVNLNVITDFSSISLTSSPAQIKAPDLAMYPALFIQVVMMSLQKCFLSESSLIVFIMTIISLLLLASLLPHLTFTALVDVGIVNGKEAKPHSRPYMVSLQINGHHHCGGFLISDEFVMTAAHCQKSQTLTVVVGAHDLRFSKNRIGVKSYIQHPSYVSHFSWNDIMLLRHRTGLPLPVQQSHSSLRSQCGPSVCQLRYAAYSAADGALPPGAAELQAPFGRSESPRPTHQTVPRLQLQEGLALPVQQSRSSLRKQ</sequence>
<dbReference type="STRING" id="84645.A0A498NGX1"/>
<keyword evidence="11" id="KW-1185">Reference proteome</keyword>
<evidence type="ECO:0000313" key="10">
    <source>
        <dbReference type="EMBL" id="RXN31068.1"/>
    </source>
</evidence>
<dbReference type="PROSITE" id="PS00134">
    <property type="entry name" value="TRYPSIN_HIS"/>
    <property type="match status" value="1"/>
</dbReference>
<dbReference type="PROSITE" id="PS50240">
    <property type="entry name" value="TRYPSIN_DOM"/>
    <property type="match status" value="1"/>
</dbReference>
<dbReference type="Gene3D" id="2.40.10.10">
    <property type="entry name" value="Trypsin-like serine proteases"/>
    <property type="match status" value="1"/>
</dbReference>
<dbReference type="InterPro" id="IPR043504">
    <property type="entry name" value="Peptidase_S1_PA_chymotrypsin"/>
</dbReference>
<dbReference type="Pfam" id="PF00078">
    <property type="entry name" value="RVT_1"/>
    <property type="match status" value="1"/>
</dbReference>
<dbReference type="InterPro" id="IPR001254">
    <property type="entry name" value="Trypsin_dom"/>
</dbReference>
<comment type="caution">
    <text evidence="10">The sequence shown here is derived from an EMBL/GenBank/DDBJ whole genome shotgun (WGS) entry which is preliminary data.</text>
</comment>
<dbReference type="SUPFAM" id="SSF48726">
    <property type="entry name" value="Immunoglobulin"/>
    <property type="match status" value="2"/>
</dbReference>
<dbReference type="InterPro" id="IPR036179">
    <property type="entry name" value="Ig-like_dom_sf"/>
</dbReference>
<dbReference type="InterPro" id="IPR053134">
    <property type="entry name" value="RNA-dir_DNA_polymerase"/>
</dbReference>
<dbReference type="Gene3D" id="2.60.40.10">
    <property type="entry name" value="Immunoglobulins"/>
    <property type="match status" value="2"/>
</dbReference>
<dbReference type="EMBL" id="QBIY01011522">
    <property type="protein sequence ID" value="RXN31068.1"/>
    <property type="molecule type" value="Genomic_DNA"/>
</dbReference>
<feature type="transmembrane region" description="Helical" evidence="7">
    <location>
        <begin position="545"/>
        <end position="565"/>
    </location>
</feature>
<keyword evidence="4" id="KW-1015">Disulfide bond</keyword>
<feature type="compositionally biased region" description="Polar residues" evidence="6">
    <location>
        <begin position="738"/>
        <end position="748"/>
    </location>
</feature>
<dbReference type="Gene3D" id="3.10.10.10">
    <property type="entry name" value="HIV Type 1 Reverse Transcriptase, subunit A, domain 1"/>
    <property type="match status" value="1"/>
</dbReference>
<dbReference type="InterPro" id="IPR009003">
    <property type="entry name" value="Peptidase_S1_PA"/>
</dbReference>
<dbReference type="Proteomes" id="UP000290572">
    <property type="component" value="Unassembled WGS sequence"/>
</dbReference>
<comment type="similarity">
    <text evidence="2">Belongs to the beta type-B retroviral polymerase family. HERV class-II K(HML-2) pol subfamily.</text>
</comment>
<keyword evidence="7" id="KW-1133">Transmembrane helix</keyword>
<feature type="region of interest" description="Disordered" evidence="6">
    <location>
        <begin position="705"/>
        <end position="748"/>
    </location>
</feature>